<dbReference type="Gene3D" id="1.10.1370.10">
    <property type="entry name" value="Neurolysin, domain 3"/>
    <property type="match status" value="1"/>
</dbReference>
<dbReference type="Gene3D" id="3.40.390.10">
    <property type="entry name" value="Collagenase (Catalytic Domain)"/>
    <property type="match status" value="1"/>
</dbReference>
<dbReference type="InterPro" id="IPR024079">
    <property type="entry name" value="MetalloPept_cat_dom_sf"/>
</dbReference>
<dbReference type="InterPro" id="IPR034005">
    <property type="entry name" value="M3A_DCP"/>
</dbReference>
<dbReference type="GO" id="GO:0006508">
    <property type="term" value="P:proteolysis"/>
    <property type="evidence" value="ECO:0007669"/>
    <property type="project" value="UniProtKB-KW"/>
</dbReference>
<dbReference type="FunFam" id="3.40.390.10:FF:000009">
    <property type="entry name" value="Oligopeptidase A"/>
    <property type="match status" value="1"/>
</dbReference>
<proteinExistence type="inferred from homology"/>
<dbReference type="PANTHER" id="PTHR43660">
    <property type="entry name" value="DIPEPTIDYL CARBOXYPEPTIDASE"/>
    <property type="match status" value="1"/>
</dbReference>
<dbReference type="Pfam" id="PF01432">
    <property type="entry name" value="Peptidase_M3"/>
    <property type="match status" value="1"/>
</dbReference>
<keyword evidence="6 7" id="KW-0482">Metalloprotease</keyword>
<comment type="cofactor">
    <cofactor evidence="7">
        <name>Zn(2+)</name>
        <dbReference type="ChEBI" id="CHEBI:29105"/>
    </cofactor>
    <text evidence="7">Binds 1 zinc ion.</text>
</comment>
<evidence type="ECO:0000256" key="2">
    <source>
        <dbReference type="ARBA" id="ARBA00022670"/>
    </source>
</evidence>
<keyword evidence="3 7" id="KW-0479">Metal-binding</keyword>
<dbReference type="GO" id="GO:0005829">
    <property type="term" value="C:cytosol"/>
    <property type="evidence" value="ECO:0007669"/>
    <property type="project" value="TreeGrafter"/>
</dbReference>
<accession>A0A1F5V7B0</accession>
<evidence type="ECO:0000256" key="1">
    <source>
        <dbReference type="ARBA" id="ARBA00006040"/>
    </source>
</evidence>
<dbReference type="Proteomes" id="UP000178943">
    <property type="component" value="Unassembled WGS sequence"/>
</dbReference>
<dbReference type="InterPro" id="IPR024077">
    <property type="entry name" value="Neurolysin/TOP_dom2"/>
</dbReference>
<reference evidence="9 10" key="1">
    <citation type="journal article" date="2016" name="Nat. Commun.">
        <title>Thousands of microbial genomes shed light on interconnected biogeochemical processes in an aquifer system.</title>
        <authorList>
            <person name="Anantharaman K."/>
            <person name="Brown C.T."/>
            <person name="Hug L.A."/>
            <person name="Sharon I."/>
            <person name="Castelle C.J."/>
            <person name="Probst A.J."/>
            <person name="Thomas B.C."/>
            <person name="Singh A."/>
            <person name="Wilkins M.J."/>
            <person name="Karaoz U."/>
            <person name="Brodie E.L."/>
            <person name="Williams K.H."/>
            <person name="Hubbard S.S."/>
            <person name="Banfield J.F."/>
        </authorList>
    </citation>
    <scope>NUCLEOTIDE SEQUENCE [LARGE SCALE GENOMIC DNA]</scope>
</reference>
<evidence type="ECO:0000313" key="10">
    <source>
        <dbReference type="Proteomes" id="UP000178943"/>
    </source>
</evidence>
<sequence>MKNLLFLLSIMLILFSYVSAQEKNPLLAKFNTPFGVPPFDSIKEEHYLPAFKEAMKLHQQEIDAIVNNSKAPTFKNTIEALEYSGELLSQVANVFYVLNASMTSDKMQEIAKERGHEGKWIFTLQKPSMIPFLQYSDKRDFREKIFKAYINRGDHKDELDNNENLVKLVNLRIKRANILGYKTHAHFILEPSMAKTPEKVYELLNKIWKPALKRAKQEAVDLQAMIDQEEKEIILQPWDWWYYAEKVKKAKYDFDDEALKPYFKLENVMDGAFKVATKLYGIQFVERKDILKYHPDVKVFEVKEANGEHIGILYTDYFPRASKRGGAWMNGFRDEWKVGNKKISPIITNNGNFTKPTADQPSLLNSDEVSTLFHEFGHALHGLLANSTYSKLSGTNVAVDFVELPSQIMENWAFEPEVLKEYAVHYQTGEPMPQDLIDKMKKAEYFNQGFVTVEYLSAAFLDMDWHTLTKSQELEVYRFENESMQHIALIPEIVVRYRSPYFRHVFSGGYSSGYYSYIWSEVLDSDAFEAFKEKGLFDQNTAQSFRKNILEKGSTEDPMTLYVRFRGSQPSVTPLLKKRGLL</sequence>
<dbReference type="EMBL" id="MFGW01000217">
    <property type="protein sequence ID" value="OGF59322.1"/>
    <property type="molecule type" value="Genomic_DNA"/>
</dbReference>
<keyword evidence="5 7" id="KW-0862">Zinc</keyword>
<dbReference type="CDD" id="cd06456">
    <property type="entry name" value="M3A_DCP"/>
    <property type="match status" value="1"/>
</dbReference>
<comment type="similarity">
    <text evidence="1 7">Belongs to the peptidase M3 family.</text>
</comment>
<evidence type="ECO:0000313" key="9">
    <source>
        <dbReference type="EMBL" id="OGF59322.1"/>
    </source>
</evidence>
<evidence type="ECO:0000256" key="4">
    <source>
        <dbReference type="ARBA" id="ARBA00022801"/>
    </source>
</evidence>
<dbReference type="InterPro" id="IPR045090">
    <property type="entry name" value="Pept_M3A_M3B"/>
</dbReference>
<feature type="domain" description="Peptidase M3A/M3B catalytic" evidence="8">
    <location>
        <begin position="132"/>
        <end position="580"/>
    </location>
</feature>
<dbReference type="AlphaFoldDB" id="A0A1F5V7B0"/>
<dbReference type="GO" id="GO:0004222">
    <property type="term" value="F:metalloendopeptidase activity"/>
    <property type="evidence" value="ECO:0007669"/>
    <property type="project" value="InterPro"/>
</dbReference>
<evidence type="ECO:0000256" key="7">
    <source>
        <dbReference type="RuleBase" id="RU003435"/>
    </source>
</evidence>
<evidence type="ECO:0000256" key="5">
    <source>
        <dbReference type="ARBA" id="ARBA00022833"/>
    </source>
</evidence>
<dbReference type="GO" id="GO:0004180">
    <property type="term" value="F:carboxypeptidase activity"/>
    <property type="evidence" value="ECO:0007669"/>
    <property type="project" value="TreeGrafter"/>
</dbReference>
<evidence type="ECO:0000259" key="8">
    <source>
        <dbReference type="Pfam" id="PF01432"/>
    </source>
</evidence>
<dbReference type="SUPFAM" id="SSF55486">
    <property type="entry name" value="Metalloproteases ('zincins'), catalytic domain"/>
    <property type="match status" value="1"/>
</dbReference>
<protein>
    <submittedName>
        <fullName evidence="9">Peptidase M3</fullName>
    </submittedName>
</protein>
<dbReference type="GO" id="GO:0046872">
    <property type="term" value="F:metal ion binding"/>
    <property type="evidence" value="ECO:0007669"/>
    <property type="project" value="UniProtKB-UniRule"/>
</dbReference>
<organism evidence="9 10">
    <name type="scientific">Candidatus Fischerbacteria bacterium RBG_13_37_8</name>
    <dbReference type="NCBI Taxonomy" id="1817863"/>
    <lineage>
        <taxon>Bacteria</taxon>
        <taxon>Candidatus Fischeribacteriota</taxon>
    </lineage>
</organism>
<name>A0A1F5V7B0_9BACT</name>
<dbReference type="PANTHER" id="PTHR43660:SF1">
    <property type="entry name" value="DIPEPTIDYL CARBOXYPEPTIDASE"/>
    <property type="match status" value="1"/>
</dbReference>
<keyword evidence="4 7" id="KW-0378">Hydrolase</keyword>
<evidence type="ECO:0000256" key="6">
    <source>
        <dbReference type="ARBA" id="ARBA00023049"/>
    </source>
</evidence>
<keyword evidence="2 7" id="KW-0645">Protease</keyword>
<dbReference type="InterPro" id="IPR001567">
    <property type="entry name" value="Pept_M3A_M3B_dom"/>
</dbReference>
<comment type="caution">
    <text evidence="9">The sequence shown here is derived from an EMBL/GenBank/DDBJ whole genome shotgun (WGS) entry which is preliminary data.</text>
</comment>
<gene>
    <name evidence="9" type="ORF">A2Y62_13610</name>
</gene>
<evidence type="ECO:0000256" key="3">
    <source>
        <dbReference type="ARBA" id="ARBA00022723"/>
    </source>
</evidence>